<keyword evidence="2 4" id="KW-0689">Ribosomal protein</keyword>
<comment type="similarity">
    <text evidence="1 4">Belongs to the eukaryotic ribosomal protein eL29 family.</text>
</comment>
<dbReference type="InterPro" id="IPR002673">
    <property type="entry name" value="Ribosomal_eL29"/>
</dbReference>
<dbReference type="GO" id="GO:0005840">
    <property type="term" value="C:ribosome"/>
    <property type="evidence" value="ECO:0007669"/>
    <property type="project" value="UniProtKB-KW"/>
</dbReference>
<feature type="region of interest" description="Disordered" evidence="5">
    <location>
        <begin position="24"/>
        <end position="45"/>
    </location>
</feature>
<comment type="caution">
    <text evidence="6">The sequence shown here is derived from an EMBL/GenBank/DDBJ whole genome shotgun (WGS) entry which is preliminary data.</text>
</comment>
<evidence type="ECO:0000313" key="7">
    <source>
        <dbReference type="Proteomes" id="UP001642464"/>
    </source>
</evidence>
<name>A0ABP0KLA0_9DINO</name>
<accession>A0ABP0KLA0</accession>
<keyword evidence="7" id="KW-1185">Reference proteome</keyword>
<proteinExistence type="inferred from homology"/>
<evidence type="ECO:0000256" key="2">
    <source>
        <dbReference type="ARBA" id="ARBA00022980"/>
    </source>
</evidence>
<dbReference type="PANTHER" id="PTHR12884">
    <property type="entry name" value="60S RIBOSOMAL PROTEIN L29"/>
    <property type="match status" value="1"/>
</dbReference>
<dbReference type="EMBL" id="CAXAMM010011879">
    <property type="protein sequence ID" value="CAK9027274.1"/>
    <property type="molecule type" value="Genomic_DNA"/>
</dbReference>
<protein>
    <recommendedName>
        <fullName evidence="4">60S ribosomal protein L29</fullName>
    </recommendedName>
</protein>
<dbReference type="Pfam" id="PF01779">
    <property type="entry name" value="Ribosomal_L29e"/>
    <property type="match status" value="1"/>
</dbReference>
<dbReference type="PANTHER" id="PTHR12884:SF0">
    <property type="entry name" value="60S RIBOSOMAL PROTEIN L29"/>
    <property type="match status" value="1"/>
</dbReference>
<evidence type="ECO:0000256" key="1">
    <source>
        <dbReference type="ARBA" id="ARBA00010247"/>
    </source>
</evidence>
<evidence type="ECO:0000256" key="4">
    <source>
        <dbReference type="RuleBase" id="RU364026"/>
    </source>
</evidence>
<sequence length="105" mass="12157">ARFYPGGDARSMSAVAHQARALAERERTRQQTRQGLRGEQEAGRMVKQKLHTARNQTVKAHRNNGLKKFRKDKFRSQKGMDPKFLRNLRFAKKHNNKNGAAEKKE</sequence>
<evidence type="ECO:0000256" key="3">
    <source>
        <dbReference type="ARBA" id="ARBA00023274"/>
    </source>
</evidence>
<evidence type="ECO:0000256" key="5">
    <source>
        <dbReference type="SAM" id="MobiDB-lite"/>
    </source>
</evidence>
<feature type="non-terminal residue" evidence="6">
    <location>
        <position position="1"/>
    </location>
</feature>
<keyword evidence="3 4" id="KW-0687">Ribonucleoprotein</keyword>
<gene>
    <name evidence="6" type="ORF">SCF082_LOCUS17842</name>
</gene>
<dbReference type="Gene3D" id="6.10.140.1730">
    <property type="match status" value="1"/>
</dbReference>
<organism evidence="6 7">
    <name type="scientific">Durusdinium trenchii</name>
    <dbReference type="NCBI Taxonomy" id="1381693"/>
    <lineage>
        <taxon>Eukaryota</taxon>
        <taxon>Sar</taxon>
        <taxon>Alveolata</taxon>
        <taxon>Dinophyceae</taxon>
        <taxon>Suessiales</taxon>
        <taxon>Symbiodiniaceae</taxon>
        <taxon>Durusdinium</taxon>
    </lineage>
</organism>
<dbReference type="Proteomes" id="UP001642464">
    <property type="component" value="Unassembled WGS sequence"/>
</dbReference>
<reference evidence="6 7" key="1">
    <citation type="submission" date="2024-02" db="EMBL/GenBank/DDBJ databases">
        <authorList>
            <person name="Chen Y."/>
            <person name="Shah S."/>
            <person name="Dougan E. K."/>
            <person name="Thang M."/>
            <person name="Chan C."/>
        </authorList>
    </citation>
    <scope>NUCLEOTIDE SEQUENCE [LARGE SCALE GENOMIC DNA]</scope>
</reference>
<evidence type="ECO:0000313" key="6">
    <source>
        <dbReference type="EMBL" id="CAK9027274.1"/>
    </source>
</evidence>